<name>A0A7W8NH85_9DEIO</name>
<comment type="caution">
    <text evidence="1">The sequence shown here is derived from an EMBL/GenBank/DDBJ whole genome shotgun (WGS) entry which is preliminary data.</text>
</comment>
<dbReference type="Proteomes" id="UP000552709">
    <property type="component" value="Unassembled WGS sequence"/>
</dbReference>
<reference evidence="1 2" key="1">
    <citation type="submission" date="2020-08" db="EMBL/GenBank/DDBJ databases">
        <title>Genomic Encyclopedia of Type Strains, Phase IV (KMG-IV): sequencing the most valuable type-strain genomes for metagenomic binning, comparative biology and taxonomic classification.</title>
        <authorList>
            <person name="Goeker M."/>
        </authorList>
    </citation>
    <scope>NUCLEOTIDE SEQUENCE [LARGE SCALE GENOMIC DNA]</scope>
    <source>
        <strain evidence="1 2">DSM 27939</strain>
    </source>
</reference>
<evidence type="ECO:0000313" key="1">
    <source>
        <dbReference type="EMBL" id="MBB5366301.1"/>
    </source>
</evidence>
<protein>
    <submittedName>
        <fullName evidence="1">Uncharacterized protein</fullName>
    </submittedName>
</protein>
<dbReference type="RefSeq" id="WP_184138219.1">
    <property type="nucleotide sequence ID" value="NZ_JACHFL010000035.1"/>
</dbReference>
<sequence>MYNYFYIERYSHNSVFIYEYIFTDHLLFRFPLYRYAGRHETAPCHPIAALSLGASAAAQDQQTVTATDHTFLDRKVAQFTKAFCFINHEQAGFTQPGISGKEL</sequence>
<dbReference type="AlphaFoldDB" id="A0A7W8NH85"/>
<accession>A0A7W8NH85</accession>
<organism evidence="1 2">
    <name type="scientific">Deinococcus humi</name>
    <dbReference type="NCBI Taxonomy" id="662880"/>
    <lineage>
        <taxon>Bacteria</taxon>
        <taxon>Thermotogati</taxon>
        <taxon>Deinococcota</taxon>
        <taxon>Deinococci</taxon>
        <taxon>Deinococcales</taxon>
        <taxon>Deinococcaceae</taxon>
        <taxon>Deinococcus</taxon>
    </lineage>
</organism>
<proteinExistence type="predicted"/>
<evidence type="ECO:0000313" key="2">
    <source>
        <dbReference type="Proteomes" id="UP000552709"/>
    </source>
</evidence>
<gene>
    <name evidence="1" type="ORF">HNQ08_005430</name>
</gene>
<keyword evidence="2" id="KW-1185">Reference proteome</keyword>
<dbReference type="EMBL" id="JACHFL010000035">
    <property type="protein sequence ID" value="MBB5366301.1"/>
    <property type="molecule type" value="Genomic_DNA"/>
</dbReference>